<proteinExistence type="predicted"/>
<keyword evidence="4" id="KW-0547">Nucleotide-binding</keyword>
<evidence type="ECO:0000256" key="9">
    <source>
        <dbReference type="ARBA" id="ARBA00049065"/>
    </source>
</evidence>
<protein>
    <recommendedName>
        <fullName evidence="1">N-acetylglucosamine kinase</fullName>
        <ecNumber evidence="1">2.7.1.59</ecNumber>
    </recommendedName>
</protein>
<dbReference type="OrthoDB" id="9810372at2"/>
<dbReference type="Pfam" id="PF00480">
    <property type="entry name" value="ROK"/>
    <property type="match status" value="1"/>
</dbReference>
<accession>A0A1Q9AS60</accession>
<evidence type="ECO:0000313" key="11">
    <source>
        <dbReference type="Proteomes" id="UP000186364"/>
    </source>
</evidence>
<sequence>MIGCFDIGGSAIKAAYAVAPDALTNGARVATPLDDFAAFAAAIRQLCGNEQGLVEAVSISIAGVVDPQTGRLKCANIPCIDGRAISRDLEAAIGLPVFIANDADCFALAEATVGAAAGHRNVFGVILGTGVGGGLVVDGRIVTGAGGFSGEWGHGQALATEIGTPPRRIGHFACGCGQKGCVDTIGGARGLERLHLTLSGQALDSHAILSAWRDGEASAAQTVAAYLELVAPPLALTLNITGSSIVPVGGGLANAWDLIEALDAAVRSRVLRRVEGPLLVKAALTSEPGLTGAAILGFQARDGAPLRPLS</sequence>
<dbReference type="Gene3D" id="3.30.420.40">
    <property type="match status" value="2"/>
</dbReference>
<evidence type="ECO:0000256" key="2">
    <source>
        <dbReference type="ARBA" id="ARBA00022679"/>
    </source>
</evidence>
<dbReference type="InterPro" id="IPR043129">
    <property type="entry name" value="ATPase_NBD"/>
</dbReference>
<reference evidence="10 11" key="1">
    <citation type="submission" date="2016-09" db="EMBL/GenBank/DDBJ databases">
        <title>Rhizobium sp. nov., a novel species isolated from the rice rhizosphere.</title>
        <authorList>
            <person name="Zhao J."/>
            <person name="Zhang X."/>
        </authorList>
    </citation>
    <scope>NUCLEOTIDE SEQUENCE [LARGE SCALE GENOMIC DNA]</scope>
    <source>
        <strain evidence="10 11">1.7048</strain>
    </source>
</reference>
<evidence type="ECO:0000256" key="5">
    <source>
        <dbReference type="ARBA" id="ARBA00022777"/>
    </source>
</evidence>
<evidence type="ECO:0000313" key="10">
    <source>
        <dbReference type="EMBL" id="OLP58221.1"/>
    </source>
</evidence>
<dbReference type="GO" id="GO:0005524">
    <property type="term" value="F:ATP binding"/>
    <property type="evidence" value="ECO:0007669"/>
    <property type="project" value="UniProtKB-KW"/>
</dbReference>
<keyword evidence="7" id="KW-0067">ATP-binding</keyword>
<dbReference type="GO" id="GO:0045127">
    <property type="term" value="F:N-acetylglucosamine kinase activity"/>
    <property type="evidence" value="ECO:0007669"/>
    <property type="project" value="UniProtKB-EC"/>
</dbReference>
<keyword evidence="11" id="KW-1185">Reference proteome</keyword>
<comment type="catalytic activity">
    <reaction evidence="9">
        <text>N-acetyl-D-glucosamine + ATP = N-acetyl-D-glucosamine 6-phosphate + ADP + H(+)</text>
        <dbReference type="Rhea" id="RHEA:17417"/>
        <dbReference type="ChEBI" id="CHEBI:15378"/>
        <dbReference type="ChEBI" id="CHEBI:30616"/>
        <dbReference type="ChEBI" id="CHEBI:57513"/>
        <dbReference type="ChEBI" id="CHEBI:456216"/>
        <dbReference type="ChEBI" id="CHEBI:506227"/>
        <dbReference type="EC" id="2.7.1.59"/>
    </reaction>
</comment>
<evidence type="ECO:0000256" key="6">
    <source>
        <dbReference type="ARBA" id="ARBA00022833"/>
    </source>
</evidence>
<dbReference type="EC" id="2.7.1.59" evidence="1"/>
<dbReference type="RefSeq" id="WP_075629428.1">
    <property type="nucleotide sequence ID" value="NZ_FOAM01000008.1"/>
</dbReference>
<evidence type="ECO:0000256" key="7">
    <source>
        <dbReference type="ARBA" id="ARBA00022840"/>
    </source>
</evidence>
<dbReference type="Proteomes" id="UP000186364">
    <property type="component" value="Unassembled WGS sequence"/>
</dbReference>
<dbReference type="AlphaFoldDB" id="A0A1Q9AS60"/>
<dbReference type="InterPro" id="IPR000600">
    <property type="entry name" value="ROK"/>
</dbReference>
<evidence type="ECO:0000256" key="8">
    <source>
        <dbReference type="ARBA" id="ARBA00023277"/>
    </source>
</evidence>
<keyword evidence="3" id="KW-0479">Metal-binding</keyword>
<keyword evidence="8" id="KW-0119">Carbohydrate metabolism</keyword>
<dbReference type="InterPro" id="IPR049874">
    <property type="entry name" value="ROK_cs"/>
</dbReference>
<evidence type="ECO:0000256" key="1">
    <source>
        <dbReference type="ARBA" id="ARBA00012122"/>
    </source>
</evidence>
<name>A0A1Q9AS60_9HYPH</name>
<dbReference type="PROSITE" id="PS01125">
    <property type="entry name" value="ROK"/>
    <property type="match status" value="1"/>
</dbReference>
<keyword evidence="2" id="KW-0808">Transferase</keyword>
<dbReference type="PANTHER" id="PTHR18964">
    <property type="entry name" value="ROK (REPRESSOR, ORF, KINASE) FAMILY"/>
    <property type="match status" value="1"/>
</dbReference>
<dbReference type="SUPFAM" id="SSF53067">
    <property type="entry name" value="Actin-like ATPase domain"/>
    <property type="match status" value="1"/>
</dbReference>
<gene>
    <name evidence="10" type="ORF">BJF93_06245</name>
</gene>
<dbReference type="GO" id="GO:0046872">
    <property type="term" value="F:metal ion binding"/>
    <property type="evidence" value="ECO:0007669"/>
    <property type="project" value="UniProtKB-KW"/>
</dbReference>
<evidence type="ECO:0000256" key="4">
    <source>
        <dbReference type="ARBA" id="ARBA00022741"/>
    </source>
</evidence>
<keyword evidence="5 10" id="KW-0418">Kinase</keyword>
<dbReference type="PANTHER" id="PTHR18964:SF162">
    <property type="entry name" value="N-ACETYL-D-GLUCOSAMINE KINASE"/>
    <property type="match status" value="1"/>
</dbReference>
<keyword evidence="6" id="KW-0862">Zinc</keyword>
<comment type="caution">
    <text evidence="10">The sequence shown here is derived from an EMBL/GenBank/DDBJ whole genome shotgun (WGS) entry which is preliminary data.</text>
</comment>
<dbReference type="EMBL" id="MKIP01000058">
    <property type="protein sequence ID" value="OLP58221.1"/>
    <property type="molecule type" value="Genomic_DNA"/>
</dbReference>
<organism evidence="10 11">
    <name type="scientific">Xaviernesmea oryzae</name>
    <dbReference type="NCBI Taxonomy" id="464029"/>
    <lineage>
        <taxon>Bacteria</taxon>
        <taxon>Pseudomonadati</taxon>
        <taxon>Pseudomonadota</taxon>
        <taxon>Alphaproteobacteria</taxon>
        <taxon>Hyphomicrobiales</taxon>
        <taxon>Rhizobiaceae</taxon>
        <taxon>Rhizobium/Agrobacterium group</taxon>
        <taxon>Xaviernesmea</taxon>
    </lineage>
</organism>
<evidence type="ECO:0000256" key="3">
    <source>
        <dbReference type="ARBA" id="ARBA00022723"/>
    </source>
</evidence>